<dbReference type="CDD" id="cd01097">
    <property type="entry name" value="Tetrahydromethanopterin_reductase"/>
    <property type="match status" value="1"/>
</dbReference>
<dbReference type="InterPro" id="IPR050564">
    <property type="entry name" value="F420-G6PD/mer"/>
</dbReference>
<reference evidence="3" key="1">
    <citation type="submission" date="2018-12" db="EMBL/GenBank/DDBJ databases">
        <title>Novel natural products biosynthetic potential of the class Ktedonobacteria.</title>
        <authorList>
            <person name="Zheng Y."/>
            <person name="Saitou A."/>
            <person name="Wang C.M."/>
            <person name="Toyoda A."/>
            <person name="Minakuchi Y."/>
            <person name="Sekiguchi Y."/>
            <person name="Ueda K."/>
            <person name="Takano H."/>
            <person name="Sakai Y."/>
            <person name="Yokota A."/>
            <person name="Yabe S."/>
        </authorList>
    </citation>
    <scope>NUCLEOTIDE SEQUENCE</scope>
    <source>
        <strain evidence="3">COM3</strain>
    </source>
</reference>
<evidence type="ECO:0000256" key="1">
    <source>
        <dbReference type="ARBA" id="ARBA00023002"/>
    </source>
</evidence>
<dbReference type="Gene3D" id="3.20.20.30">
    <property type="entry name" value="Luciferase-like domain"/>
    <property type="match status" value="1"/>
</dbReference>
<gene>
    <name evidence="3" type="ORF">KTC_12370</name>
</gene>
<dbReference type="Pfam" id="PF00296">
    <property type="entry name" value="Bac_luciferase"/>
    <property type="match status" value="1"/>
</dbReference>
<dbReference type="AlphaFoldDB" id="A0A455SFG3"/>
<dbReference type="SUPFAM" id="SSF51679">
    <property type="entry name" value="Bacterial luciferase-like"/>
    <property type="match status" value="1"/>
</dbReference>
<accession>A0A455SFG3</accession>
<dbReference type="GO" id="GO:0016705">
    <property type="term" value="F:oxidoreductase activity, acting on paired donors, with incorporation or reduction of molecular oxygen"/>
    <property type="evidence" value="ECO:0007669"/>
    <property type="project" value="InterPro"/>
</dbReference>
<sequence>MSQSSLSLRERVGVAIFQSSDTVEAVRSIREAEAAGVQQAWFSTGSAGLADVLTMLSAAAIQTERIKLGTAIVPVPARHPLVMAQQALAIHDIAPGRLLLGVGSGDRALFEHGYGLPQATPLKHLREYLQVLRSVLYEGQVEYRGTFFQVSAVQPRTAPIPLLIPALGLKAFELAGEIADGALAAFCPVPYLLEQARPAIQAGAEKSKRPAPPIIAGLPVVFSTDERTVQGAVRVFVQQISQTSTYAHMFTLAGWGAAIQGDTKALDALALELAIYGTEEAIRDRIQKLLQSGIGGLQLINIALADPAKEQQHLYRLIGSL</sequence>
<name>A0A455SFG3_9CHLR</name>
<dbReference type="PANTHER" id="PTHR43244:SF1">
    <property type="entry name" value="5,10-METHYLENETETRAHYDROMETHANOPTERIN REDUCTASE"/>
    <property type="match status" value="1"/>
</dbReference>
<evidence type="ECO:0000259" key="2">
    <source>
        <dbReference type="Pfam" id="PF00296"/>
    </source>
</evidence>
<organism evidence="3">
    <name type="scientific">Thermosporothrix sp. COM3</name>
    <dbReference type="NCBI Taxonomy" id="2490863"/>
    <lineage>
        <taxon>Bacteria</taxon>
        <taxon>Bacillati</taxon>
        <taxon>Chloroflexota</taxon>
        <taxon>Ktedonobacteria</taxon>
        <taxon>Ktedonobacterales</taxon>
        <taxon>Thermosporotrichaceae</taxon>
        <taxon>Thermosporothrix</taxon>
    </lineage>
</organism>
<protein>
    <submittedName>
        <fullName evidence="3">LLM class F420-dependent oxidoreductase</fullName>
    </submittedName>
</protein>
<proteinExistence type="predicted"/>
<dbReference type="PANTHER" id="PTHR43244">
    <property type="match status" value="1"/>
</dbReference>
<dbReference type="EMBL" id="AP019376">
    <property type="protein sequence ID" value="BBH86486.1"/>
    <property type="molecule type" value="Genomic_DNA"/>
</dbReference>
<keyword evidence="1" id="KW-0560">Oxidoreductase</keyword>
<dbReference type="InterPro" id="IPR011251">
    <property type="entry name" value="Luciferase-like_dom"/>
</dbReference>
<feature type="domain" description="Luciferase-like" evidence="2">
    <location>
        <begin position="21"/>
        <end position="293"/>
    </location>
</feature>
<dbReference type="InterPro" id="IPR036661">
    <property type="entry name" value="Luciferase-like_sf"/>
</dbReference>
<evidence type="ECO:0000313" key="3">
    <source>
        <dbReference type="EMBL" id="BBH86486.1"/>
    </source>
</evidence>